<keyword evidence="5" id="KW-1185">Reference proteome</keyword>
<dbReference type="Proteomes" id="UP000324853">
    <property type="component" value="Unassembled WGS sequence"/>
</dbReference>
<accession>A0A5S4WBY8</accession>
<feature type="domain" description="VWFD" evidence="3">
    <location>
        <begin position="1688"/>
        <end position="1875"/>
    </location>
</feature>
<dbReference type="Pfam" id="PF17892">
    <property type="entry name" value="Cadherin_5"/>
    <property type="match status" value="2"/>
</dbReference>
<sequence>MARIPNAIEFNFTNRIAGNKMAGPNDAQGEIVRISSAQDGTPANSDTYFSGFSPDGTKVLLASYATNLVPGLNLIHGSARFYVKDLTTGAVTLVSSPGGTDAASLDSDGSGSFGTNDSVIFSSSSDKLVPDDTNGVSDIFEKDLTTGAITRLSATASGVQANGLSSSGVLSPDGHRLLFSSFASNLVPGDTNNSLDVFIKDLGTGVITRVSTTSSGAQLNGGLSGSQIRWNANQLFFTSDATNASAGDNNGATDLFVKDLTTGSVSRISDAADGVQANGSIKAFSVSHDGTKVAFWSDASNLVAGDTNGVADLFVKDLKTGIITRVSTTSDGSQTDSGVFASQYAPSFSADDSKLAFMSLSGDLVPGDTNGGRDIFIKDLVTGAVTRVSTAADGSQGIYQNPDGNFTYPGGFSPDASMIAFSSEESGLVAGGNPTSLNEVFIKTLHPAPGTAADTYVASYSAPLKVDVAHGLLANDSVAAGESTLAVTSFSDAKHGRVDLNPDGSFTYTPDGTFIGTDSFTYKAGAGYQSSQDTTVTIKVTGNIERVDTQADGSQAYFGVFAGTPVLSSDGRYAAFVTNSSDLAPNPYAAAAQVVLKNLATGALTIVSGPEGGDSPVFSPDGTKVAFSSGDRNIIVDDLVSGTSTVVSTTPGGTVGVGFSYSPVFSPDGNSILFRSSSSDLTNNLAGDLFVKNLTTGTITRVLTAADGTPADGQLVGSLEPGYSFSPDGKWVVFASTADNLVAGDTNHGSDIFAKNLQTGQVIRVSTTADGAQAYGDSELPVFSPDGKSVAFQSDAENLVLGDTNKAPDIFIKNLETGAITRVSTGANGEQGTTTATAYYEYPVFSPDGTRIAFVSTDANLVPGVGNSKGDVYEKNLVTGAIRLVSDDSFGTDGSGWSTNPTYSADGTKISFVSYAANLVPGDTNGAGDVFIKDLTKFPYDPSHPVDVAPTLASISPADEATDVAAAADITLNFDKTVHAGHGTITITGDAGDVRTIDVTDANQVIFSGTTMTINPTGDLAGGQTYHVTFGAGVVVDAAGTAFAGLSSGTLDFTTAVPPPPETDGKVVDGYLSGATVFADANDDLLLSPGEVSTRTGADGAFTLVGGTGVLVATGGTDVSTGLPFGGLLLAPAGSSVLTPLTTLATLLSVGTVLTKLGLPTGFDLLHADPVAQAGAGNADAIAVLIAGAQVQDTVSLIAAALVGLGQDPSETAFNAIRAVAGQLSTQSAVDLTSVAQLTAMATAAGVSEAVADAVAHVAAATNTSLAHLSTSPTVLDDVAFVETAVQGSAVDAATQAGSDPVLLNAVVAAFADGVETGNGLPTAGGDHVTAQEHTPLVISAAALIANDTDPDGDTLSLVSVGHATHGDVVFDATNQTVTFTPDAGYSGAAAFDYTISDGHGGLATATVGVTVAIATPAAPTLTLAHDSGASGTDRVTNDATIAVAAVPGATLTYTVDGSVVASYDPAGLTQGVHHVSVTQTNAAGSVSAAGEIEFTYDTVAPDLAFAAPTGPTITDRPTEISGTAGLEDSGRTVQISEGGSVLGTAIVGSDGSWHADVTLHGVGDHTLVASATDLAGNTDQISTTLSAAANGVPTAGGDHVTAQEHTPLVTSAAALLANDTDPDGDTLSLVSVGHATHGNVVFDAAHDTVTFTPDAGYSGVAAFDYTVSDGHGGLATGTVGVTVKSGTTGGGWGDVHYTSFDGFKFNLQSTGDYVIAHATSGPEFEIEGRAENLGHTGVSYLTAVGVEAGDHLIVFDEAKPSTMLVDGHAVTFAVGDRLDLGDGVVIGRATATTHQIETSLDFVQMTDHGSYLDLSVHAGSARGPGSFEGLLGNLDGNARNDFGLANGSWLVNPSTKVIEGLFADAWRVGPQDNMLVSLGNETFAQRLSDATHDHASAISVHDWHMI</sequence>
<dbReference type="InterPro" id="IPR032812">
    <property type="entry name" value="SbsA_Ig"/>
</dbReference>
<dbReference type="InterPro" id="IPR013783">
    <property type="entry name" value="Ig-like_fold"/>
</dbReference>
<dbReference type="Pfam" id="PF07676">
    <property type="entry name" value="PD40"/>
    <property type="match status" value="6"/>
</dbReference>
<name>A0A5S4WBY8_9BRAD</name>
<dbReference type="Gene3D" id="2.60.40.3440">
    <property type="match status" value="1"/>
</dbReference>
<evidence type="ECO:0000259" key="3">
    <source>
        <dbReference type="PROSITE" id="PS51233"/>
    </source>
</evidence>
<dbReference type="SMART" id="SM00216">
    <property type="entry name" value="VWD"/>
    <property type="match status" value="1"/>
</dbReference>
<evidence type="ECO:0000313" key="5">
    <source>
        <dbReference type="Proteomes" id="UP000324853"/>
    </source>
</evidence>
<dbReference type="Gene3D" id="2.120.10.30">
    <property type="entry name" value="TolB, C-terminal domain"/>
    <property type="match status" value="4"/>
</dbReference>
<keyword evidence="2" id="KW-0732">Signal</keyword>
<organism evidence="4 5">
    <name type="scientific">Bradyrhizobium cytisi</name>
    <dbReference type="NCBI Taxonomy" id="515489"/>
    <lineage>
        <taxon>Bacteria</taxon>
        <taxon>Pseudomonadati</taxon>
        <taxon>Pseudomonadota</taxon>
        <taxon>Alphaproteobacteria</taxon>
        <taxon>Hyphomicrobiales</taxon>
        <taxon>Nitrobacteraceae</taxon>
        <taxon>Bradyrhizobium</taxon>
    </lineage>
</organism>
<dbReference type="EMBL" id="VSSR01000043">
    <property type="protein sequence ID" value="TYL79806.1"/>
    <property type="molecule type" value="Genomic_DNA"/>
</dbReference>
<dbReference type="SUPFAM" id="SSF82171">
    <property type="entry name" value="DPP6 N-terminal domain-like"/>
    <property type="match status" value="3"/>
</dbReference>
<protein>
    <submittedName>
        <fullName evidence="4">Tandem-95 repeat protein</fullName>
    </submittedName>
</protein>
<dbReference type="NCBIfam" id="NF012211">
    <property type="entry name" value="tand_rpt_95"/>
    <property type="match status" value="3"/>
</dbReference>
<dbReference type="PANTHER" id="PTHR36842:SF1">
    <property type="entry name" value="PROTEIN TOLB"/>
    <property type="match status" value="1"/>
</dbReference>
<dbReference type="Pfam" id="PF17963">
    <property type="entry name" value="Big_9"/>
    <property type="match status" value="1"/>
</dbReference>
<dbReference type="InterPro" id="IPR041690">
    <property type="entry name" value="Cadherin_5"/>
</dbReference>
<proteinExistence type="inferred from homology"/>
<dbReference type="InterPro" id="IPR014755">
    <property type="entry name" value="Cu-Rt/internalin_Ig-like"/>
</dbReference>
<dbReference type="InterPro" id="IPR011659">
    <property type="entry name" value="WD40"/>
</dbReference>
<comment type="similarity">
    <text evidence="1">Belongs to the TolB family.</text>
</comment>
<dbReference type="PROSITE" id="PS51233">
    <property type="entry name" value="VWFD"/>
    <property type="match status" value="1"/>
</dbReference>
<dbReference type="Pfam" id="PF13205">
    <property type="entry name" value="Big_5"/>
    <property type="match status" value="1"/>
</dbReference>
<dbReference type="InterPro" id="IPR001846">
    <property type="entry name" value="VWF_type-D"/>
</dbReference>
<dbReference type="InterPro" id="IPR011042">
    <property type="entry name" value="6-blade_b-propeller_TolB-like"/>
</dbReference>
<evidence type="ECO:0000256" key="2">
    <source>
        <dbReference type="ARBA" id="ARBA00022729"/>
    </source>
</evidence>
<comment type="caution">
    <text evidence="4">The sequence shown here is derived from an EMBL/GenBank/DDBJ whole genome shotgun (WGS) entry which is preliminary data.</text>
</comment>
<evidence type="ECO:0000256" key="1">
    <source>
        <dbReference type="ARBA" id="ARBA00009820"/>
    </source>
</evidence>
<dbReference type="OrthoDB" id="7314239at2"/>
<dbReference type="Gene3D" id="2.60.40.1220">
    <property type="match status" value="1"/>
</dbReference>
<evidence type="ECO:0000313" key="4">
    <source>
        <dbReference type="EMBL" id="TYL79806.1"/>
    </source>
</evidence>
<dbReference type="Pfam" id="PF00094">
    <property type="entry name" value="VWD"/>
    <property type="match status" value="1"/>
</dbReference>
<dbReference type="Gene3D" id="2.60.40.2810">
    <property type="match status" value="2"/>
</dbReference>
<reference evidence="4 5" key="1">
    <citation type="submission" date="2019-08" db="EMBL/GenBank/DDBJ databases">
        <title>Bradyrhizobium hipponensis sp. nov., a rhizobium isolated from a Lupinus angustifolius root nodule in Tunisia.</title>
        <authorList>
            <person name="Off K."/>
            <person name="Rejili M."/>
            <person name="Mars M."/>
            <person name="Brachmann A."/>
            <person name="Marin M."/>
        </authorList>
    </citation>
    <scope>NUCLEOTIDE SEQUENCE [LARGE SCALE GENOMIC DNA]</scope>
    <source>
        <strain evidence="4 5">CTAW11</strain>
    </source>
</reference>
<dbReference type="Gene3D" id="2.60.40.10">
    <property type="entry name" value="Immunoglobulins"/>
    <property type="match status" value="2"/>
</dbReference>
<gene>
    <name evidence="4" type="ORF">FXB38_26560</name>
</gene>
<dbReference type="PANTHER" id="PTHR36842">
    <property type="entry name" value="PROTEIN TOLB HOMOLOG"/>
    <property type="match status" value="1"/>
</dbReference>